<evidence type="ECO:0000313" key="2">
    <source>
        <dbReference type="EMBL" id="KAH3730897.1"/>
    </source>
</evidence>
<evidence type="ECO:0000313" key="3">
    <source>
        <dbReference type="Proteomes" id="UP000828390"/>
    </source>
</evidence>
<gene>
    <name evidence="2" type="ORF">DPMN_056896</name>
</gene>
<reference evidence="2" key="1">
    <citation type="journal article" date="2019" name="bioRxiv">
        <title>The Genome of the Zebra Mussel, Dreissena polymorpha: A Resource for Invasive Species Research.</title>
        <authorList>
            <person name="McCartney M.A."/>
            <person name="Auch B."/>
            <person name="Kono T."/>
            <person name="Mallez S."/>
            <person name="Zhang Y."/>
            <person name="Obille A."/>
            <person name="Becker A."/>
            <person name="Abrahante J.E."/>
            <person name="Garbe J."/>
            <person name="Badalamenti J.P."/>
            <person name="Herman A."/>
            <person name="Mangelson H."/>
            <person name="Liachko I."/>
            <person name="Sullivan S."/>
            <person name="Sone E.D."/>
            <person name="Koren S."/>
            <person name="Silverstein K.A.T."/>
            <person name="Beckman K.B."/>
            <person name="Gohl D.M."/>
        </authorList>
    </citation>
    <scope>NUCLEOTIDE SEQUENCE</scope>
    <source>
        <strain evidence="2">Duluth1</strain>
        <tissue evidence="2">Whole animal</tissue>
    </source>
</reference>
<organism evidence="2 3">
    <name type="scientific">Dreissena polymorpha</name>
    <name type="common">Zebra mussel</name>
    <name type="synonym">Mytilus polymorpha</name>
    <dbReference type="NCBI Taxonomy" id="45954"/>
    <lineage>
        <taxon>Eukaryota</taxon>
        <taxon>Metazoa</taxon>
        <taxon>Spiralia</taxon>
        <taxon>Lophotrochozoa</taxon>
        <taxon>Mollusca</taxon>
        <taxon>Bivalvia</taxon>
        <taxon>Autobranchia</taxon>
        <taxon>Heteroconchia</taxon>
        <taxon>Euheterodonta</taxon>
        <taxon>Imparidentia</taxon>
        <taxon>Neoheterodontei</taxon>
        <taxon>Myida</taxon>
        <taxon>Dreissenoidea</taxon>
        <taxon>Dreissenidae</taxon>
        <taxon>Dreissena</taxon>
    </lineage>
</organism>
<dbReference type="Proteomes" id="UP000828390">
    <property type="component" value="Unassembled WGS sequence"/>
</dbReference>
<accession>A0A9D4CUK3</accession>
<reference evidence="2" key="2">
    <citation type="submission" date="2020-11" db="EMBL/GenBank/DDBJ databases">
        <authorList>
            <person name="McCartney M.A."/>
            <person name="Auch B."/>
            <person name="Kono T."/>
            <person name="Mallez S."/>
            <person name="Becker A."/>
            <person name="Gohl D.M."/>
            <person name="Silverstein K.A.T."/>
            <person name="Koren S."/>
            <person name="Bechman K.B."/>
            <person name="Herman A."/>
            <person name="Abrahante J.E."/>
            <person name="Garbe J."/>
        </authorList>
    </citation>
    <scope>NUCLEOTIDE SEQUENCE</scope>
    <source>
        <strain evidence="2">Duluth1</strain>
        <tissue evidence="2">Whole animal</tissue>
    </source>
</reference>
<feature type="compositionally biased region" description="Polar residues" evidence="1">
    <location>
        <begin position="50"/>
        <end position="63"/>
    </location>
</feature>
<dbReference type="AlphaFoldDB" id="A0A9D4CUK3"/>
<proteinExistence type="predicted"/>
<feature type="compositionally biased region" description="Polar residues" evidence="1">
    <location>
        <begin position="78"/>
        <end position="92"/>
    </location>
</feature>
<dbReference type="EMBL" id="JAIWYP010000012">
    <property type="protein sequence ID" value="KAH3730897.1"/>
    <property type="molecule type" value="Genomic_DNA"/>
</dbReference>
<keyword evidence="3" id="KW-1185">Reference proteome</keyword>
<evidence type="ECO:0000256" key="1">
    <source>
        <dbReference type="SAM" id="MobiDB-lite"/>
    </source>
</evidence>
<name>A0A9D4CUK3_DREPO</name>
<feature type="region of interest" description="Disordered" evidence="1">
    <location>
        <begin position="48"/>
        <end position="92"/>
    </location>
</feature>
<protein>
    <submittedName>
        <fullName evidence="2">Uncharacterized protein</fullName>
    </submittedName>
</protein>
<comment type="caution">
    <text evidence="2">The sequence shown here is derived from an EMBL/GenBank/DDBJ whole genome shotgun (WGS) entry which is preliminary data.</text>
</comment>
<sequence length="92" mass="9987">MKEEISSAIKRLNNGNSALPDSIPAVALKADIETIVELLYLLFSKKKFQQGGQRNTSSSSPRKATSVPAPTTKESHHCPSQKSFLIASCQTK</sequence>